<proteinExistence type="predicted"/>
<comment type="caution">
    <text evidence="2">The sequence shown here is derived from an EMBL/GenBank/DDBJ whole genome shotgun (WGS) entry which is preliminary data.</text>
</comment>
<dbReference type="InterPro" id="IPR006860">
    <property type="entry name" value="FecR"/>
</dbReference>
<evidence type="ECO:0000313" key="3">
    <source>
        <dbReference type="Proteomes" id="UP000316609"/>
    </source>
</evidence>
<reference evidence="2 3" key="1">
    <citation type="journal article" date="2019" name="Nat. Microbiol.">
        <title>Mediterranean grassland soil C-N compound turnover is dependent on rainfall and depth, and is mediated by genomically divergent microorganisms.</title>
        <authorList>
            <person name="Diamond S."/>
            <person name="Andeer P.F."/>
            <person name="Li Z."/>
            <person name="Crits-Christoph A."/>
            <person name="Burstein D."/>
            <person name="Anantharaman K."/>
            <person name="Lane K.R."/>
            <person name="Thomas B.C."/>
            <person name="Pan C."/>
            <person name="Northen T.R."/>
            <person name="Banfield J.F."/>
        </authorList>
    </citation>
    <scope>NUCLEOTIDE SEQUENCE [LARGE SCALE GENOMIC DNA]</scope>
    <source>
        <strain evidence="2">WS_8</strain>
    </source>
</reference>
<organism evidence="2 3">
    <name type="scientific">Eiseniibacteriota bacterium</name>
    <dbReference type="NCBI Taxonomy" id="2212470"/>
    <lineage>
        <taxon>Bacteria</taxon>
        <taxon>Candidatus Eiseniibacteriota</taxon>
    </lineage>
</organism>
<evidence type="ECO:0000313" key="2">
    <source>
        <dbReference type="EMBL" id="TMQ66507.1"/>
    </source>
</evidence>
<evidence type="ECO:0000259" key="1">
    <source>
        <dbReference type="Pfam" id="PF04773"/>
    </source>
</evidence>
<protein>
    <submittedName>
        <fullName evidence="2">FecR domain-containing protein</fullName>
    </submittedName>
</protein>
<dbReference type="Pfam" id="PF04773">
    <property type="entry name" value="FecR"/>
    <property type="match status" value="1"/>
</dbReference>
<feature type="domain" description="FecR protein" evidence="1">
    <location>
        <begin position="103"/>
        <end position="200"/>
    </location>
</feature>
<name>A0A538TSA6_UNCEI</name>
<sequence length="258" mass="27754">MRSLAPPLVDPAFRERAKRDFLAGVPARGRVPLPRPRPALRPAWWVVAPALALAAIALVVLPSGPAWRVVSADGEGAAIVDHRPIPLAHTADLARALKPGARIGVGPDTRLELELKGHLALQVTPGTELVLPGPPRGWSSHDMRAVVWSGEVRITTEASFAGDRLTIETPEAAVLVTGTTLAVIRDAEGTCVCVCEGTVEVGPRGGPMARVTRDRRRFVFRDGRPPEDAAIREVEGVELVAFRNRHRARLEGRASDRP</sequence>
<accession>A0A538TSA6</accession>
<dbReference type="AlphaFoldDB" id="A0A538TSA6"/>
<dbReference type="Proteomes" id="UP000316609">
    <property type="component" value="Unassembled WGS sequence"/>
</dbReference>
<dbReference type="EMBL" id="VBOY01000055">
    <property type="protein sequence ID" value="TMQ66507.1"/>
    <property type="molecule type" value="Genomic_DNA"/>
</dbReference>
<gene>
    <name evidence="2" type="ORF">E6K78_06265</name>
</gene>
<dbReference type="Gene3D" id="2.60.120.1440">
    <property type="match status" value="1"/>
</dbReference>